<evidence type="ECO:0000256" key="1">
    <source>
        <dbReference type="ARBA" id="ARBA00001946"/>
    </source>
</evidence>
<dbReference type="SUPFAM" id="SSF111331">
    <property type="entry name" value="NAD kinase/diacylglycerol kinase-like"/>
    <property type="match status" value="1"/>
</dbReference>
<evidence type="ECO:0000256" key="3">
    <source>
        <dbReference type="ARBA" id="ARBA00022679"/>
    </source>
</evidence>
<dbReference type="KEGG" id="pcre:NCTC12858_00586"/>
<dbReference type="eggNOG" id="COG1597">
    <property type="taxonomic scope" value="Bacteria"/>
</dbReference>
<evidence type="ECO:0000313" key="16">
    <source>
        <dbReference type="Proteomes" id="UP000249300"/>
    </source>
</evidence>
<dbReference type="InterPro" id="IPR050187">
    <property type="entry name" value="Lipid_Phosphate_FormReg"/>
</dbReference>
<evidence type="ECO:0000256" key="10">
    <source>
        <dbReference type="ARBA" id="ARBA00023209"/>
    </source>
</evidence>
<keyword evidence="16" id="KW-1185">Reference proteome</keyword>
<dbReference type="InterPro" id="IPR016064">
    <property type="entry name" value="NAD/diacylglycerol_kinase_sf"/>
</dbReference>
<keyword evidence="4" id="KW-0479">Metal-binding</keyword>
<evidence type="ECO:0000256" key="6">
    <source>
        <dbReference type="ARBA" id="ARBA00022777"/>
    </source>
</evidence>
<dbReference type="NCBIfam" id="TIGR00147">
    <property type="entry name" value="YegS/Rv2252/BmrU family lipid kinase"/>
    <property type="match status" value="1"/>
</dbReference>
<protein>
    <submittedName>
        <fullName evidence="14">Diacylglycerol kinase</fullName>
        <ecNumber evidence="14">2.7.1.107</ecNumber>
    </submittedName>
    <submittedName>
        <fullName evidence="13">Lipid kinase</fullName>
    </submittedName>
</protein>
<dbReference type="PANTHER" id="PTHR12358">
    <property type="entry name" value="SPHINGOSINE KINASE"/>
    <property type="match status" value="1"/>
</dbReference>
<keyword evidence="6 14" id="KW-0418">Kinase</keyword>
<dbReference type="OrthoDB" id="9786026at2"/>
<dbReference type="Pfam" id="PF00781">
    <property type="entry name" value="DAGK_cat"/>
    <property type="match status" value="1"/>
</dbReference>
<keyword evidence="7" id="KW-0067">ATP-binding</keyword>
<reference evidence="13 15" key="1">
    <citation type="submission" date="2014-08" db="EMBL/GenBank/DDBJ databases">
        <title>Porphyromonas crevioricanis strain:COT-253_OH1447 Genome sequencing.</title>
        <authorList>
            <person name="Wallis C."/>
            <person name="Deusch O."/>
            <person name="O'Flynn C."/>
            <person name="Davis I."/>
            <person name="Jospin G."/>
            <person name="Darling A.E."/>
            <person name="Coil D.A."/>
            <person name="Alexiev A."/>
            <person name="Horsfall A."/>
            <person name="Kirkwood N."/>
            <person name="Harris S."/>
            <person name="Eisen J.A."/>
        </authorList>
    </citation>
    <scope>NUCLEOTIDE SEQUENCE [LARGE SCALE GENOMIC DNA]</scope>
    <source>
        <strain evidence="15">COT-253 OH1447</strain>
        <strain evidence="13">COT-253_OH1447</strain>
    </source>
</reference>
<dbReference type="InterPro" id="IPR005218">
    <property type="entry name" value="Diacylglycerol/lipid_kinase"/>
</dbReference>
<evidence type="ECO:0000313" key="15">
    <source>
        <dbReference type="Proteomes" id="UP000030136"/>
    </source>
</evidence>
<dbReference type="InterPro" id="IPR001206">
    <property type="entry name" value="Diacylglycerol_kinase_cat_dom"/>
</dbReference>
<evidence type="ECO:0000256" key="7">
    <source>
        <dbReference type="ARBA" id="ARBA00022840"/>
    </source>
</evidence>
<dbReference type="Gene3D" id="3.40.50.10330">
    <property type="entry name" value="Probable inorganic polyphosphate/atp-NAD kinase, domain 1"/>
    <property type="match status" value="1"/>
</dbReference>
<keyword evidence="8" id="KW-0460">Magnesium</keyword>
<comment type="cofactor">
    <cofactor evidence="1">
        <name>Mg(2+)</name>
        <dbReference type="ChEBI" id="CHEBI:18420"/>
    </cofactor>
</comment>
<evidence type="ECO:0000256" key="2">
    <source>
        <dbReference type="ARBA" id="ARBA00022516"/>
    </source>
</evidence>
<keyword evidence="11" id="KW-1208">Phospholipid metabolism</keyword>
<proteinExistence type="predicted"/>
<dbReference type="SMART" id="SM00046">
    <property type="entry name" value="DAGKc"/>
    <property type="match status" value="1"/>
</dbReference>
<keyword evidence="3 14" id="KW-0808">Transferase</keyword>
<dbReference type="EMBL" id="LS483447">
    <property type="protein sequence ID" value="SQH72757.1"/>
    <property type="molecule type" value="Genomic_DNA"/>
</dbReference>
<reference evidence="14 16" key="2">
    <citation type="submission" date="2018-06" db="EMBL/GenBank/DDBJ databases">
        <authorList>
            <consortium name="Pathogen Informatics"/>
            <person name="Doyle S."/>
        </authorList>
    </citation>
    <scope>NUCLEOTIDE SEQUENCE [LARGE SCALE GENOMIC DNA]</scope>
    <source>
        <strain evidence="14 16">NCTC12858</strain>
    </source>
</reference>
<evidence type="ECO:0000256" key="9">
    <source>
        <dbReference type="ARBA" id="ARBA00023098"/>
    </source>
</evidence>
<sequence>MKILAIINPIAGVGEKSQVPSRLAKAIQDTDHQLAVTYTKSAGHAAQIAHQAIEMGFEAVIAVGGDGTVNEIASVLRHTDVTLGIIPKGSGNGLARALHIPMTITGAIDRIVKGNVRTIDCCMANDHAFFCTCGLGFDAKVSEEFSKASRRGPLQYVFTTVSEFLTYKPEFYHLCIDGQCFSQEAFVLTVANAPQYGNNAYIAPGASLEDGIMDVVVISPVKQVQGPVLALQLFTGKIGSNKHLDRYSAKELVVERSSSGMVHLDGEPIEMGKEIKIVVQPAAVRVFV</sequence>
<evidence type="ECO:0000256" key="5">
    <source>
        <dbReference type="ARBA" id="ARBA00022741"/>
    </source>
</evidence>
<organism evidence="14 16">
    <name type="scientific">Porphyromonas crevioricanis</name>
    <dbReference type="NCBI Taxonomy" id="393921"/>
    <lineage>
        <taxon>Bacteria</taxon>
        <taxon>Pseudomonadati</taxon>
        <taxon>Bacteroidota</taxon>
        <taxon>Bacteroidia</taxon>
        <taxon>Bacteroidales</taxon>
        <taxon>Porphyromonadaceae</taxon>
        <taxon>Porphyromonas</taxon>
    </lineage>
</organism>
<evidence type="ECO:0000256" key="4">
    <source>
        <dbReference type="ARBA" id="ARBA00022723"/>
    </source>
</evidence>
<accession>A0A0A2FYT6</accession>
<dbReference type="Proteomes" id="UP000249300">
    <property type="component" value="Chromosome 1"/>
</dbReference>
<evidence type="ECO:0000313" key="14">
    <source>
        <dbReference type="EMBL" id="SQH72757.1"/>
    </source>
</evidence>
<evidence type="ECO:0000256" key="8">
    <source>
        <dbReference type="ARBA" id="ARBA00022842"/>
    </source>
</evidence>
<dbReference type="InterPro" id="IPR045540">
    <property type="entry name" value="YegS/DAGK_C"/>
</dbReference>
<dbReference type="RefSeq" id="WP_023937859.1">
    <property type="nucleotide sequence ID" value="NZ_FUXH01000002.1"/>
</dbReference>
<feature type="domain" description="DAGKc" evidence="12">
    <location>
        <begin position="1"/>
        <end position="128"/>
    </location>
</feature>
<dbReference type="STRING" id="393921.HQ45_05955"/>
<keyword evidence="10" id="KW-0594">Phospholipid biosynthesis</keyword>
<dbReference type="GO" id="GO:0005886">
    <property type="term" value="C:plasma membrane"/>
    <property type="evidence" value="ECO:0007669"/>
    <property type="project" value="TreeGrafter"/>
</dbReference>
<dbReference type="GO" id="GO:0005524">
    <property type="term" value="F:ATP binding"/>
    <property type="evidence" value="ECO:0007669"/>
    <property type="project" value="UniProtKB-KW"/>
</dbReference>
<dbReference type="AlphaFoldDB" id="A0A0A2FYT6"/>
<dbReference type="EC" id="2.7.1.107" evidence="14"/>
<dbReference type="Pfam" id="PF19279">
    <property type="entry name" value="YegS_C"/>
    <property type="match status" value="1"/>
</dbReference>
<dbReference type="Gene3D" id="2.60.200.40">
    <property type="match status" value="1"/>
</dbReference>
<dbReference type="GO" id="GO:0008654">
    <property type="term" value="P:phospholipid biosynthetic process"/>
    <property type="evidence" value="ECO:0007669"/>
    <property type="project" value="UniProtKB-KW"/>
</dbReference>
<dbReference type="GO" id="GO:0046872">
    <property type="term" value="F:metal ion binding"/>
    <property type="evidence" value="ECO:0007669"/>
    <property type="project" value="UniProtKB-KW"/>
</dbReference>
<evidence type="ECO:0000256" key="11">
    <source>
        <dbReference type="ARBA" id="ARBA00023264"/>
    </source>
</evidence>
<evidence type="ECO:0000313" key="13">
    <source>
        <dbReference type="EMBL" id="KGN95342.1"/>
    </source>
</evidence>
<evidence type="ECO:0000259" key="12">
    <source>
        <dbReference type="PROSITE" id="PS50146"/>
    </source>
</evidence>
<keyword evidence="2" id="KW-0444">Lipid biosynthesis</keyword>
<dbReference type="Proteomes" id="UP000030136">
    <property type="component" value="Unassembled WGS sequence"/>
</dbReference>
<dbReference type="PROSITE" id="PS50146">
    <property type="entry name" value="DAGK"/>
    <property type="match status" value="1"/>
</dbReference>
<name>A0A0A2FYT6_9PORP</name>
<keyword evidence="5" id="KW-0547">Nucleotide-binding</keyword>
<dbReference type="GO" id="GO:0004143">
    <property type="term" value="F:ATP-dependent diacylglycerol kinase activity"/>
    <property type="evidence" value="ECO:0007669"/>
    <property type="project" value="UniProtKB-EC"/>
</dbReference>
<gene>
    <name evidence="14" type="primary">dagK</name>
    <name evidence="13" type="ORF">HQ38_03385</name>
    <name evidence="14" type="ORF">NCTC12858_00586</name>
</gene>
<dbReference type="EMBL" id="JQJC01000010">
    <property type="protein sequence ID" value="KGN95342.1"/>
    <property type="molecule type" value="Genomic_DNA"/>
</dbReference>
<dbReference type="InterPro" id="IPR017438">
    <property type="entry name" value="ATP-NAD_kinase_N"/>
</dbReference>
<dbReference type="PANTHER" id="PTHR12358:SF106">
    <property type="entry name" value="LIPID KINASE YEGS"/>
    <property type="match status" value="1"/>
</dbReference>
<keyword evidence="9" id="KW-0443">Lipid metabolism</keyword>